<dbReference type="Proteomes" id="UP000257109">
    <property type="component" value="Unassembled WGS sequence"/>
</dbReference>
<evidence type="ECO:0000256" key="1">
    <source>
        <dbReference type="SAM" id="Coils"/>
    </source>
</evidence>
<dbReference type="PANTHER" id="PTHR33223">
    <property type="entry name" value="CCHC-TYPE DOMAIN-CONTAINING PROTEIN"/>
    <property type="match status" value="1"/>
</dbReference>
<feature type="non-terminal residue" evidence="4">
    <location>
        <position position="1"/>
    </location>
</feature>
<keyword evidence="1" id="KW-0175">Coiled coil</keyword>
<sequence length="373" mass="41547">ARNDEQSQLNAEAKERHRQAKECHLETMRMVEQRKEELRQQIAMMKAAEVERQGAAVREVAPIQPFWGQPFSKEIDRTIIPPNFREIVVEPFDGTQDPHANLQAFQTQMYISGRNDQLNCKLFPRTLRGVAMHWMATLPTRSIHSFSDLAGSFVSQFMANKVKRLEVADLFDIKQAKGESLKGYLACFNNATMRVDDPDQKFFVKAFQKGLRVGQFSDALALRRSSTMEEIRAQAEKHVEAEEDQAERLEPQGVQIGGLGILAEGGPQTSSTNAGTRGTLDFYSSEGEKDVSLARNMSHASARISSRGEGPGDGVKPKHSRSFHRGVLDPTSTNQEPDLGGSSRTVCHASRQRRMSGGPSKLAHSEKRGPTKL</sequence>
<feature type="compositionally biased region" description="Polar residues" evidence="2">
    <location>
        <begin position="267"/>
        <end position="276"/>
    </location>
</feature>
<feature type="domain" description="Retrotransposon gag" evidence="3">
    <location>
        <begin position="121"/>
        <end position="212"/>
    </location>
</feature>
<dbReference type="EMBL" id="QJKJ01005222">
    <property type="protein sequence ID" value="RDX91034.1"/>
    <property type="molecule type" value="Genomic_DNA"/>
</dbReference>
<gene>
    <name evidence="4" type="ORF">CR513_27050</name>
</gene>
<evidence type="ECO:0000313" key="5">
    <source>
        <dbReference type="Proteomes" id="UP000257109"/>
    </source>
</evidence>
<proteinExistence type="predicted"/>
<organism evidence="4 5">
    <name type="scientific">Mucuna pruriens</name>
    <name type="common">Velvet bean</name>
    <name type="synonym">Dolichos pruriens</name>
    <dbReference type="NCBI Taxonomy" id="157652"/>
    <lineage>
        <taxon>Eukaryota</taxon>
        <taxon>Viridiplantae</taxon>
        <taxon>Streptophyta</taxon>
        <taxon>Embryophyta</taxon>
        <taxon>Tracheophyta</taxon>
        <taxon>Spermatophyta</taxon>
        <taxon>Magnoliopsida</taxon>
        <taxon>eudicotyledons</taxon>
        <taxon>Gunneridae</taxon>
        <taxon>Pentapetalae</taxon>
        <taxon>rosids</taxon>
        <taxon>fabids</taxon>
        <taxon>Fabales</taxon>
        <taxon>Fabaceae</taxon>
        <taxon>Papilionoideae</taxon>
        <taxon>50 kb inversion clade</taxon>
        <taxon>NPAAA clade</taxon>
        <taxon>indigoferoid/millettioid clade</taxon>
        <taxon>Phaseoleae</taxon>
        <taxon>Mucuna</taxon>
    </lineage>
</organism>
<feature type="region of interest" description="Disordered" evidence="2">
    <location>
        <begin position="259"/>
        <end position="282"/>
    </location>
</feature>
<dbReference type="InterPro" id="IPR005162">
    <property type="entry name" value="Retrotrans_gag_dom"/>
</dbReference>
<dbReference type="AlphaFoldDB" id="A0A371GKG6"/>
<evidence type="ECO:0000259" key="3">
    <source>
        <dbReference type="Pfam" id="PF03732"/>
    </source>
</evidence>
<dbReference type="OrthoDB" id="1425436at2759"/>
<evidence type="ECO:0000256" key="2">
    <source>
        <dbReference type="SAM" id="MobiDB-lite"/>
    </source>
</evidence>
<comment type="caution">
    <text evidence="4">The sequence shown here is derived from an EMBL/GenBank/DDBJ whole genome shotgun (WGS) entry which is preliminary data.</text>
</comment>
<feature type="region of interest" description="Disordered" evidence="2">
    <location>
        <begin position="297"/>
        <end position="373"/>
    </location>
</feature>
<accession>A0A371GKG6</accession>
<keyword evidence="5" id="KW-1185">Reference proteome</keyword>
<evidence type="ECO:0000313" key="4">
    <source>
        <dbReference type="EMBL" id="RDX91034.1"/>
    </source>
</evidence>
<dbReference type="PANTHER" id="PTHR33223:SF10">
    <property type="entry name" value="AMINOTRANSFERASE-LIKE PLANT MOBILE DOMAIN-CONTAINING PROTEIN"/>
    <property type="match status" value="1"/>
</dbReference>
<dbReference type="Pfam" id="PF03732">
    <property type="entry name" value="Retrotrans_gag"/>
    <property type="match status" value="1"/>
</dbReference>
<protein>
    <recommendedName>
        <fullName evidence="3">Retrotransposon gag domain-containing protein</fullName>
    </recommendedName>
</protein>
<feature type="compositionally biased region" description="Basic and acidic residues" evidence="2">
    <location>
        <begin position="363"/>
        <end position="373"/>
    </location>
</feature>
<reference evidence="4" key="1">
    <citation type="submission" date="2018-05" db="EMBL/GenBank/DDBJ databases">
        <title>Draft genome of Mucuna pruriens seed.</title>
        <authorList>
            <person name="Nnadi N.E."/>
            <person name="Vos R."/>
            <person name="Hasami M.H."/>
            <person name="Devisetty U.K."/>
            <person name="Aguiy J.C."/>
        </authorList>
    </citation>
    <scope>NUCLEOTIDE SEQUENCE [LARGE SCALE GENOMIC DNA]</scope>
    <source>
        <strain evidence="4">JCA_2017</strain>
    </source>
</reference>
<feature type="coiled-coil region" evidence="1">
    <location>
        <begin position="21"/>
        <end position="51"/>
    </location>
</feature>
<name>A0A371GKG6_MUCPR</name>